<accession>A0A7J0BLU0</accession>
<reference evidence="1 2" key="1">
    <citation type="submission" date="2020-05" db="EMBL/GenBank/DDBJ databases">
        <title>Draft genome sequence of Desulfovibrio sp. strain HN2T.</title>
        <authorList>
            <person name="Ueno A."/>
            <person name="Tamazawa S."/>
            <person name="Tamamura S."/>
            <person name="Murakami T."/>
            <person name="Kiyama T."/>
            <person name="Inomata H."/>
            <person name="Amano Y."/>
            <person name="Miyakawa K."/>
            <person name="Tamaki H."/>
            <person name="Naganuma T."/>
            <person name="Kaneko K."/>
        </authorList>
    </citation>
    <scope>NUCLEOTIDE SEQUENCE [LARGE SCALE GENOMIC DNA]</scope>
    <source>
        <strain evidence="1 2">HN2</strain>
    </source>
</reference>
<proteinExistence type="predicted"/>
<dbReference type="RefSeq" id="WP_174406365.1">
    <property type="nucleotide sequence ID" value="NZ_BLVO01000016.1"/>
</dbReference>
<protein>
    <submittedName>
        <fullName evidence="1">Zinc/iron-chelating domain-containing protein</fullName>
    </submittedName>
</protein>
<dbReference type="Pfam" id="PF03692">
    <property type="entry name" value="CxxCxxCC"/>
    <property type="match status" value="1"/>
</dbReference>
<evidence type="ECO:0000313" key="2">
    <source>
        <dbReference type="Proteomes" id="UP000503840"/>
    </source>
</evidence>
<organism evidence="1 2">
    <name type="scientific">Desulfovibrio subterraneus</name>
    <dbReference type="NCBI Taxonomy" id="2718620"/>
    <lineage>
        <taxon>Bacteria</taxon>
        <taxon>Pseudomonadati</taxon>
        <taxon>Thermodesulfobacteriota</taxon>
        <taxon>Desulfovibrionia</taxon>
        <taxon>Desulfovibrionales</taxon>
        <taxon>Desulfovibrionaceae</taxon>
        <taxon>Desulfovibrio</taxon>
    </lineage>
</organism>
<sequence>MIKRIETDTPVDPAAEETQAFLDSLPEIKPGQSFRFACHPRVACFNACCRDLNMPLAPYDVLRLRHELGMSSEDFIGFHTKVGQYPNGYPVLYLKMDNGPERTCPFLSPAGCSVYPGRSAACRTYPLGRATREDDNGALLEQYFLVQEPHCLGFSENKDWTTDTWLQDQELIEYNRLSDRYMHLMAKQQRTGYPLAQKHATLCTLAFYQLDRFDGFLQSVGVMDRLVMTEEEKQRVLDDETARLEFAFDWIELVLYGTNDRLTIKE</sequence>
<name>A0A7J0BLU0_9BACT</name>
<evidence type="ECO:0000313" key="1">
    <source>
        <dbReference type="EMBL" id="GFM34697.1"/>
    </source>
</evidence>
<dbReference type="Proteomes" id="UP000503840">
    <property type="component" value="Unassembled WGS sequence"/>
</dbReference>
<dbReference type="InterPro" id="IPR005358">
    <property type="entry name" value="Puta_zinc/iron-chelating_dom"/>
</dbReference>
<comment type="caution">
    <text evidence="1">The sequence shown here is derived from an EMBL/GenBank/DDBJ whole genome shotgun (WGS) entry which is preliminary data.</text>
</comment>
<dbReference type="PANTHER" id="PTHR35866">
    <property type="entry name" value="PUTATIVE-RELATED"/>
    <property type="match status" value="1"/>
</dbReference>
<keyword evidence="2" id="KW-1185">Reference proteome</keyword>
<dbReference type="EMBL" id="BLVO01000016">
    <property type="protein sequence ID" value="GFM34697.1"/>
    <property type="molecule type" value="Genomic_DNA"/>
</dbReference>
<dbReference type="AlphaFoldDB" id="A0A7J0BLU0"/>
<dbReference type="PANTHER" id="PTHR35866:SF1">
    <property type="entry name" value="YKGJ FAMILY CYSTEINE CLUSTER PROTEIN"/>
    <property type="match status" value="1"/>
</dbReference>
<gene>
    <name evidence="1" type="ORF">DSM101010T_30620</name>
</gene>